<organism evidence="1 2">
    <name type="scientific">Kipferlia bialata</name>
    <dbReference type="NCBI Taxonomy" id="797122"/>
    <lineage>
        <taxon>Eukaryota</taxon>
        <taxon>Metamonada</taxon>
        <taxon>Carpediemonas-like organisms</taxon>
        <taxon>Kipferlia</taxon>
    </lineage>
</organism>
<evidence type="ECO:0000313" key="1">
    <source>
        <dbReference type="EMBL" id="GIQ92383.1"/>
    </source>
</evidence>
<feature type="non-terminal residue" evidence="1">
    <location>
        <position position="1"/>
    </location>
</feature>
<comment type="caution">
    <text evidence="1">The sequence shown here is derived from an EMBL/GenBank/DDBJ whole genome shotgun (WGS) entry which is preliminary data.</text>
</comment>
<evidence type="ECO:0000313" key="2">
    <source>
        <dbReference type="Proteomes" id="UP000265618"/>
    </source>
</evidence>
<proteinExistence type="predicted"/>
<name>A0A9K3GRE6_9EUKA</name>
<accession>A0A9K3GRE6</accession>
<dbReference type="EMBL" id="BDIP01009581">
    <property type="protein sequence ID" value="GIQ92383.1"/>
    <property type="molecule type" value="Genomic_DNA"/>
</dbReference>
<sequence length="54" mass="6256">MCTSHSSRHSQPRTRQLKALTATHTAELQRQRQELVIERSKAMAQGHEDKKAMR</sequence>
<gene>
    <name evidence="1" type="ORF">KIPB_016126</name>
</gene>
<dbReference type="Proteomes" id="UP000265618">
    <property type="component" value="Unassembled WGS sequence"/>
</dbReference>
<protein>
    <submittedName>
        <fullName evidence="1">Uncharacterized protein</fullName>
    </submittedName>
</protein>
<reference evidence="1 2" key="1">
    <citation type="journal article" date="2018" name="PLoS ONE">
        <title>The draft genome of Kipferlia bialata reveals reductive genome evolution in fornicate parasites.</title>
        <authorList>
            <person name="Tanifuji G."/>
            <person name="Takabayashi S."/>
            <person name="Kume K."/>
            <person name="Takagi M."/>
            <person name="Nakayama T."/>
            <person name="Kamikawa R."/>
            <person name="Inagaki Y."/>
            <person name="Hashimoto T."/>
        </authorList>
    </citation>
    <scope>NUCLEOTIDE SEQUENCE [LARGE SCALE GENOMIC DNA]</scope>
    <source>
        <strain evidence="1">NY0173</strain>
    </source>
</reference>
<dbReference type="AlphaFoldDB" id="A0A9K3GRE6"/>
<keyword evidence="2" id="KW-1185">Reference proteome</keyword>